<feature type="non-terminal residue" evidence="1">
    <location>
        <position position="1"/>
    </location>
</feature>
<proteinExistence type="predicted"/>
<name>A0A2T9YEX9_9FUNG</name>
<dbReference type="Proteomes" id="UP000245609">
    <property type="component" value="Unassembled WGS sequence"/>
</dbReference>
<evidence type="ECO:0000313" key="1">
    <source>
        <dbReference type="EMBL" id="PVU90865.1"/>
    </source>
</evidence>
<reference evidence="1 2" key="1">
    <citation type="journal article" date="2018" name="MBio">
        <title>Comparative Genomics Reveals the Core Gene Toolbox for the Fungus-Insect Symbiosis.</title>
        <authorList>
            <person name="Wang Y."/>
            <person name="Stata M."/>
            <person name="Wang W."/>
            <person name="Stajich J.E."/>
            <person name="White M.M."/>
            <person name="Moncalvo J.M."/>
        </authorList>
    </citation>
    <scope>NUCLEOTIDE SEQUENCE [LARGE SCALE GENOMIC DNA]</scope>
    <source>
        <strain evidence="1 2">SC-DP-2</strain>
    </source>
</reference>
<keyword evidence="2" id="KW-1185">Reference proteome</keyword>
<sequence>FPILDEERSDIIYTFPRTHIMEYSPYTDTASSNAKKIESVLSGIQTTSELAGFASQPFIGPSGLANHIVARKIVKGKILLPFRGRPQYGLNLLMRFNNRLPFPQPQPTHNIWALNLIKKGFEIPFITPPRVFSHPLKSKRKMEPKGYRVLIEDFVFPSTKKAVEEATEGYIGFLFILFIVSKKTERGCLENKF</sequence>
<protein>
    <submittedName>
        <fullName evidence="1">Uncharacterized protein</fullName>
    </submittedName>
</protein>
<dbReference type="EMBL" id="MBFS01002921">
    <property type="protein sequence ID" value="PVU90865.1"/>
    <property type="molecule type" value="Genomic_DNA"/>
</dbReference>
<evidence type="ECO:0000313" key="2">
    <source>
        <dbReference type="Proteomes" id="UP000245609"/>
    </source>
</evidence>
<comment type="caution">
    <text evidence="1">The sequence shown here is derived from an EMBL/GenBank/DDBJ whole genome shotgun (WGS) entry which is preliminary data.</text>
</comment>
<dbReference type="AlphaFoldDB" id="A0A2T9YEX9"/>
<organism evidence="1 2">
    <name type="scientific">Smittium megazygosporum</name>
    <dbReference type="NCBI Taxonomy" id="133381"/>
    <lineage>
        <taxon>Eukaryota</taxon>
        <taxon>Fungi</taxon>
        <taxon>Fungi incertae sedis</taxon>
        <taxon>Zoopagomycota</taxon>
        <taxon>Kickxellomycotina</taxon>
        <taxon>Harpellomycetes</taxon>
        <taxon>Harpellales</taxon>
        <taxon>Legeriomycetaceae</taxon>
        <taxon>Smittium</taxon>
    </lineage>
</organism>
<accession>A0A2T9YEX9</accession>
<gene>
    <name evidence="1" type="ORF">BB560_006171</name>
</gene>